<evidence type="ECO:0000313" key="18">
    <source>
        <dbReference type="EMBL" id="RDV27332.1"/>
    </source>
</evidence>
<keyword evidence="14" id="KW-0472">Membrane</keyword>
<protein>
    <recommendedName>
        <fullName evidence="6">Acyl-coenzyme A dehydrogenase</fullName>
        <ecNumber evidence="4">1.3.8.7</ecNumber>
        <ecNumber evidence="5">1.3.8.8</ecNumber>
    </recommendedName>
</protein>
<dbReference type="EC" id="1.3.8.8" evidence="5"/>
<dbReference type="NCBIfam" id="NF009586">
    <property type="entry name" value="PRK13026.1"/>
    <property type="match status" value="1"/>
</dbReference>
<dbReference type="GO" id="GO:0050660">
    <property type="term" value="F:flavin adenine dinucleotide binding"/>
    <property type="evidence" value="ECO:0007669"/>
    <property type="project" value="InterPro"/>
</dbReference>
<evidence type="ECO:0000256" key="5">
    <source>
        <dbReference type="ARBA" id="ARBA00012040"/>
    </source>
</evidence>
<feature type="transmembrane region" description="Helical" evidence="14">
    <location>
        <begin position="6"/>
        <end position="22"/>
    </location>
</feature>
<dbReference type="Pfam" id="PF02771">
    <property type="entry name" value="Acyl-CoA_dh_N"/>
    <property type="match status" value="1"/>
</dbReference>
<evidence type="ECO:0000256" key="7">
    <source>
        <dbReference type="ARBA" id="ARBA00022630"/>
    </source>
</evidence>
<dbReference type="Proteomes" id="UP000256561">
    <property type="component" value="Unassembled WGS sequence"/>
</dbReference>
<sequence length="817" mass="90168">MADLIWFVVFVIALAIACYHRMSLFNTVAVTAGIMVLGSIFGDIGVFGWLVYLVITVPLAVADIRRPHISAKLLGFYRKVMPEMSSTEQEAIDAGTVWWDGDIFSGAPDWDKLHAIPKGRLTQEEQAFLDGPVDRVCSMVDEWQINHKDADLSPEIWQYLKDNKFFAMIIKKQYGGLEYSAFAQSRVLQKLAGCSAVLSSTVGVPNSLGPGELLQHYGTPEQQDHYLPRLASGEEIPCFALTGPEAGSDAGAIPDVGIVCKGEWQGEEILGMRLTFDKRYITLAPVATVIGLAFKLQDPDGLLGKTKELGITCALIPRDTEGLEIGRRHLPLNTPFQNGPVRGKDIFVPLDFIIGGPRMAGKGWRMLMECLSVGRCITLPSTAAGGAKTCALATGAYARIRRQFRIPVGHMEGVEEMLAQIGGNAYLMDAVTRFSTVGVDLGEKPSVISAISKYHLTEKMRVVINAAMDVHGGKGIMLGPNNYLGRSYQGAPISITVEGANILTRNMMIYGQGAMRCHPYVLDEIRAASLLDRQERLEAFDKAVFGHIGFALANKIRSVWFSLTGGRFSQAPFADDTARYYQLLQGYSANLAFLSDVCMAVLGGELKRRERLSARLGDILSGLYLASATLKRYDEDGRLQEDAPLMHWALQNTLYDMETAIIELLENFPSKWLATGLKVLILPFGRRVKKPSDQLEHSIAQMLQKPCLARSRLGDGQYLTREEGNPFGELEQTLDDVLASEPVFERICKERGLKLPFTRLDELAREALKDGIISEQEAELLTRTEKARVKIISVDDFEHKELTANLGAKTRRKSKAA</sequence>
<dbReference type="UniPathway" id="UPA00659"/>
<dbReference type="GO" id="GO:0004466">
    <property type="term" value="F:long-chain fatty acyl-CoA dehydrogenase activity"/>
    <property type="evidence" value="ECO:0007669"/>
    <property type="project" value="UniProtKB-EC"/>
</dbReference>
<dbReference type="SUPFAM" id="SSF47203">
    <property type="entry name" value="Acyl-CoA dehydrogenase C-terminal domain-like"/>
    <property type="match status" value="1"/>
</dbReference>
<comment type="catalytic activity">
    <reaction evidence="13">
        <text>a long-chain 2,3-saturated fatty acyl-CoA + oxidized [electron-transfer flavoprotein] + H(+) = a long-chain (2E)-enoyl-CoA + reduced [electron-transfer flavoprotein]</text>
        <dbReference type="Rhea" id="RHEA:17721"/>
        <dbReference type="Rhea" id="RHEA-COMP:10685"/>
        <dbReference type="Rhea" id="RHEA-COMP:10686"/>
        <dbReference type="ChEBI" id="CHEBI:15378"/>
        <dbReference type="ChEBI" id="CHEBI:57692"/>
        <dbReference type="ChEBI" id="CHEBI:58307"/>
        <dbReference type="ChEBI" id="CHEBI:83721"/>
        <dbReference type="ChEBI" id="CHEBI:83727"/>
        <dbReference type="EC" id="1.3.8.8"/>
    </reaction>
</comment>
<evidence type="ECO:0000256" key="9">
    <source>
        <dbReference type="ARBA" id="ARBA00022832"/>
    </source>
</evidence>
<dbReference type="Gene3D" id="2.40.110.10">
    <property type="entry name" value="Butyryl-CoA Dehydrogenase, subunit A, domain 2"/>
    <property type="match status" value="1"/>
</dbReference>
<keyword evidence="10" id="KW-0560">Oxidoreductase</keyword>
<evidence type="ECO:0000256" key="14">
    <source>
        <dbReference type="SAM" id="Phobius"/>
    </source>
</evidence>
<evidence type="ECO:0000256" key="4">
    <source>
        <dbReference type="ARBA" id="ARBA00012033"/>
    </source>
</evidence>
<dbReference type="GO" id="GO:0070991">
    <property type="term" value="F:medium-chain fatty acyl-CoA dehydrogenase activity"/>
    <property type="evidence" value="ECO:0007669"/>
    <property type="project" value="UniProtKB-EC"/>
</dbReference>
<evidence type="ECO:0000256" key="13">
    <source>
        <dbReference type="ARBA" id="ARBA00049247"/>
    </source>
</evidence>
<comment type="cofactor">
    <cofactor evidence="1">
        <name>FAD</name>
        <dbReference type="ChEBI" id="CHEBI:57692"/>
    </cofactor>
</comment>
<feature type="domain" description="Acyl-CoA dehydrogenase/oxidase C-terminal" evidence="15">
    <location>
        <begin position="361"/>
        <end position="507"/>
    </location>
</feature>
<dbReference type="NCBIfam" id="NF038187">
    <property type="entry name" value="FadE_coli"/>
    <property type="match status" value="1"/>
</dbReference>
<keyword evidence="7" id="KW-0285">Flavoprotein</keyword>
<dbReference type="OrthoDB" id="9802447at2"/>
<comment type="similarity">
    <text evidence="3">Belongs to the acyl-CoA dehydrogenase family.</text>
</comment>
<accession>A0A3D8MAN3</accession>
<keyword evidence="14" id="KW-1133">Transmembrane helix</keyword>
<dbReference type="FunFam" id="1.10.540.10:FF:000004">
    <property type="entry name" value="Acyl-CoA dehydrogenase"/>
    <property type="match status" value="1"/>
</dbReference>
<evidence type="ECO:0000313" key="19">
    <source>
        <dbReference type="Proteomes" id="UP000256561"/>
    </source>
</evidence>
<evidence type="ECO:0000256" key="6">
    <source>
        <dbReference type="ARBA" id="ARBA00020144"/>
    </source>
</evidence>
<dbReference type="AlphaFoldDB" id="A0A3D8MAN3"/>
<evidence type="ECO:0000259" key="16">
    <source>
        <dbReference type="Pfam" id="PF02771"/>
    </source>
</evidence>
<dbReference type="EC" id="1.3.8.7" evidence="4"/>
<dbReference type="Pfam" id="PF09317">
    <property type="entry name" value="ACDH_C"/>
    <property type="match status" value="1"/>
</dbReference>
<organism evidence="18 19">
    <name type="scientific">Alteromonas aestuariivivens</name>
    <dbReference type="NCBI Taxonomy" id="1938339"/>
    <lineage>
        <taxon>Bacteria</taxon>
        <taxon>Pseudomonadati</taxon>
        <taxon>Pseudomonadota</taxon>
        <taxon>Gammaproteobacteria</taxon>
        <taxon>Alteromonadales</taxon>
        <taxon>Alteromonadaceae</taxon>
        <taxon>Alteromonas/Salinimonas group</taxon>
        <taxon>Alteromonas</taxon>
    </lineage>
</organism>
<dbReference type="InterPro" id="IPR036250">
    <property type="entry name" value="AcylCo_DH-like_C"/>
</dbReference>
<feature type="domain" description="Acyl-CoA dehydrogenase/oxidase N-terminal" evidence="16">
    <location>
        <begin position="138"/>
        <end position="234"/>
    </location>
</feature>
<dbReference type="InterPro" id="IPR009075">
    <property type="entry name" value="AcylCo_DH/oxidase_C"/>
</dbReference>
<evidence type="ECO:0000256" key="8">
    <source>
        <dbReference type="ARBA" id="ARBA00022827"/>
    </source>
</evidence>
<dbReference type="GO" id="GO:0005737">
    <property type="term" value="C:cytoplasm"/>
    <property type="evidence" value="ECO:0007669"/>
    <property type="project" value="TreeGrafter"/>
</dbReference>
<dbReference type="PANTHER" id="PTHR48083">
    <property type="entry name" value="MEDIUM-CHAIN SPECIFIC ACYL-COA DEHYDROGENASE, MITOCHONDRIAL-RELATED"/>
    <property type="match status" value="1"/>
</dbReference>
<evidence type="ECO:0000256" key="1">
    <source>
        <dbReference type="ARBA" id="ARBA00001974"/>
    </source>
</evidence>
<dbReference type="InterPro" id="IPR047634">
    <property type="entry name" value="FadE"/>
</dbReference>
<proteinExistence type="inferred from homology"/>
<dbReference type="InterPro" id="IPR015396">
    <property type="entry name" value="FadE_C"/>
</dbReference>
<dbReference type="PANTHER" id="PTHR48083:SF18">
    <property type="entry name" value="ACYL-COENZYME A DEHYDROGENASE"/>
    <property type="match status" value="1"/>
</dbReference>
<keyword evidence="19" id="KW-1185">Reference proteome</keyword>
<gene>
    <name evidence="18" type="ORF">DXV75_04635</name>
</gene>
<dbReference type="NCBIfam" id="NF007000">
    <property type="entry name" value="PRK09463.1"/>
    <property type="match status" value="1"/>
</dbReference>
<dbReference type="InterPro" id="IPR013786">
    <property type="entry name" value="AcylCoA_DH/ox_N"/>
</dbReference>
<dbReference type="InterPro" id="IPR009100">
    <property type="entry name" value="AcylCoA_DH/oxidase_NM_dom_sf"/>
</dbReference>
<dbReference type="InterPro" id="IPR046373">
    <property type="entry name" value="Acyl-CoA_Oxase/DH_mid-dom_sf"/>
</dbReference>
<keyword evidence="9" id="KW-0276">Fatty acid metabolism</keyword>
<name>A0A3D8MAN3_9ALTE</name>
<dbReference type="FunFam" id="1.20.140.10:FF:000009">
    <property type="entry name" value="Acyl-CoA dehydrogenase"/>
    <property type="match status" value="1"/>
</dbReference>
<evidence type="ECO:0000259" key="17">
    <source>
        <dbReference type="Pfam" id="PF09317"/>
    </source>
</evidence>
<evidence type="ECO:0000256" key="10">
    <source>
        <dbReference type="ARBA" id="ARBA00023002"/>
    </source>
</evidence>
<evidence type="ECO:0000256" key="11">
    <source>
        <dbReference type="ARBA" id="ARBA00023098"/>
    </source>
</evidence>
<comment type="pathway">
    <text evidence="2">Lipid metabolism; fatty acid beta-oxidation.</text>
</comment>
<feature type="transmembrane region" description="Helical" evidence="14">
    <location>
        <begin position="34"/>
        <end position="55"/>
    </location>
</feature>
<dbReference type="EMBL" id="QRHA01000003">
    <property type="protein sequence ID" value="RDV27332.1"/>
    <property type="molecule type" value="Genomic_DNA"/>
</dbReference>
<evidence type="ECO:0000259" key="15">
    <source>
        <dbReference type="Pfam" id="PF00441"/>
    </source>
</evidence>
<dbReference type="Gene3D" id="1.10.540.10">
    <property type="entry name" value="Acyl-CoA dehydrogenase/oxidase, N-terminal domain"/>
    <property type="match status" value="1"/>
</dbReference>
<dbReference type="GO" id="GO:0033539">
    <property type="term" value="P:fatty acid beta-oxidation using acyl-CoA dehydrogenase"/>
    <property type="evidence" value="ECO:0007669"/>
    <property type="project" value="InterPro"/>
</dbReference>
<dbReference type="FunFam" id="2.40.110.10:FF:000010">
    <property type="entry name" value="Acyl-CoA dehydrogenase"/>
    <property type="match status" value="1"/>
</dbReference>
<dbReference type="InterPro" id="IPR037069">
    <property type="entry name" value="AcylCoA_DH/ox_N_sf"/>
</dbReference>
<keyword evidence="11" id="KW-0443">Lipid metabolism</keyword>
<feature type="domain" description="Acyl-CoA dehydrogenase C-terminal bacterial-type" evidence="17">
    <location>
        <begin position="515"/>
        <end position="797"/>
    </location>
</feature>
<dbReference type="Pfam" id="PF00441">
    <property type="entry name" value="Acyl-CoA_dh_1"/>
    <property type="match status" value="1"/>
</dbReference>
<comment type="caution">
    <text evidence="18">The sequence shown here is derived from an EMBL/GenBank/DDBJ whole genome shotgun (WGS) entry which is preliminary data.</text>
</comment>
<evidence type="ECO:0000256" key="2">
    <source>
        <dbReference type="ARBA" id="ARBA00005005"/>
    </source>
</evidence>
<reference evidence="19" key="1">
    <citation type="submission" date="2018-08" db="EMBL/GenBank/DDBJ databases">
        <authorList>
            <person name="Zhang J."/>
            <person name="Du Z.-J."/>
        </authorList>
    </citation>
    <scope>NUCLEOTIDE SEQUENCE [LARGE SCALE GENOMIC DNA]</scope>
    <source>
        <strain evidence="19">KCTC 52655</strain>
    </source>
</reference>
<evidence type="ECO:0000256" key="3">
    <source>
        <dbReference type="ARBA" id="ARBA00009347"/>
    </source>
</evidence>
<dbReference type="CDD" id="cd00567">
    <property type="entry name" value="ACAD"/>
    <property type="match status" value="1"/>
</dbReference>
<evidence type="ECO:0000256" key="12">
    <source>
        <dbReference type="ARBA" id="ARBA00047882"/>
    </source>
</evidence>
<dbReference type="RefSeq" id="WP_115592234.1">
    <property type="nucleotide sequence ID" value="NZ_QRHA01000003.1"/>
</dbReference>
<dbReference type="SUPFAM" id="SSF56645">
    <property type="entry name" value="Acyl-CoA dehydrogenase NM domain-like"/>
    <property type="match status" value="1"/>
</dbReference>
<keyword evidence="8" id="KW-0274">FAD</keyword>
<comment type="catalytic activity">
    <reaction evidence="12">
        <text>a medium-chain 2,3-saturated fatty acyl-CoA + oxidized [electron-transfer flavoprotein] + H(+) = a medium-chain (2E)-enoyl-CoA + reduced [electron-transfer flavoprotein]</text>
        <dbReference type="Rhea" id="RHEA:14477"/>
        <dbReference type="Rhea" id="RHEA-COMP:10685"/>
        <dbReference type="Rhea" id="RHEA-COMP:10686"/>
        <dbReference type="ChEBI" id="CHEBI:15378"/>
        <dbReference type="ChEBI" id="CHEBI:57692"/>
        <dbReference type="ChEBI" id="CHEBI:58307"/>
        <dbReference type="ChEBI" id="CHEBI:83723"/>
        <dbReference type="ChEBI" id="CHEBI:83726"/>
        <dbReference type="EC" id="1.3.8.7"/>
    </reaction>
</comment>
<dbReference type="Gene3D" id="1.20.140.10">
    <property type="entry name" value="Butyryl-CoA Dehydrogenase, subunit A, domain 3"/>
    <property type="match status" value="1"/>
</dbReference>
<keyword evidence="14" id="KW-0812">Transmembrane</keyword>
<dbReference type="InterPro" id="IPR050741">
    <property type="entry name" value="Acyl-CoA_dehydrogenase"/>
</dbReference>